<protein>
    <recommendedName>
        <fullName evidence="4">MORN repeat variant</fullName>
    </recommendedName>
</protein>
<name>A0A1I6S7E1_9CAUL</name>
<accession>A0A1I6S7E1</accession>
<dbReference type="AlphaFoldDB" id="A0A1I6S7E1"/>
<sequence length="119" mass="13154">MLRAIAVASVAVICLVAGPGRADINSAFGNTVVSRYPDGGWVKHWFNPDGTYAAQFSDGRRLAARWSVRGERVCLTHIRPNMLIPRFCTDMIEADVGDTWQSRDPLGRRVQNVLVAGRQ</sequence>
<feature type="signal peptide" evidence="1">
    <location>
        <begin position="1"/>
        <end position="22"/>
    </location>
</feature>
<organism evidence="2 3">
    <name type="scientific">Brevundimonas viscosa</name>
    <dbReference type="NCBI Taxonomy" id="871741"/>
    <lineage>
        <taxon>Bacteria</taxon>
        <taxon>Pseudomonadati</taxon>
        <taxon>Pseudomonadota</taxon>
        <taxon>Alphaproteobacteria</taxon>
        <taxon>Caulobacterales</taxon>
        <taxon>Caulobacteraceae</taxon>
        <taxon>Brevundimonas</taxon>
    </lineage>
</organism>
<keyword evidence="3" id="KW-1185">Reference proteome</keyword>
<keyword evidence="1" id="KW-0732">Signal</keyword>
<evidence type="ECO:0000313" key="2">
    <source>
        <dbReference type="EMBL" id="SFS72909.1"/>
    </source>
</evidence>
<dbReference type="RefSeq" id="WP_092310452.1">
    <property type="nucleotide sequence ID" value="NZ_FOZV01000004.1"/>
</dbReference>
<evidence type="ECO:0000313" key="3">
    <source>
        <dbReference type="Proteomes" id="UP000198788"/>
    </source>
</evidence>
<dbReference type="EMBL" id="FOZV01000004">
    <property type="protein sequence ID" value="SFS72909.1"/>
    <property type="molecule type" value="Genomic_DNA"/>
</dbReference>
<reference evidence="3" key="1">
    <citation type="submission" date="2016-10" db="EMBL/GenBank/DDBJ databases">
        <authorList>
            <person name="Varghese N."/>
            <person name="Submissions S."/>
        </authorList>
    </citation>
    <scope>NUCLEOTIDE SEQUENCE [LARGE SCALE GENOMIC DNA]</scope>
    <source>
        <strain evidence="3">CGMCC 1.10683</strain>
    </source>
</reference>
<proteinExistence type="predicted"/>
<dbReference type="Proteomes" id="UP000198788">
    <property type="component" value="Unassembled WGS sequence"/>
</dbReference>
<dbReference type="OrthoDB" id="8449377at2"/>
<evidence type="ECO:0000256" key="1">
    <source>
        <dbReference type="SAM" id="SignalP"/>
    </source>
</evidence>
<evidence type="ECO:0008006" key="4">
    <source>
        <dbReference type="Google" id="ProtNLM"/>
    </source>
</evidence>
<gene>
    <name evidence="2" type="ORF">SAMN05192570_2248</name>
</gene>
<feature type="chain" id="PRO_5011774185" description="MORN repeat variant" evidence="1">
    <location>
        <begin position="23"/>
        <end position="119"/>
    </location>
</feature>